<proteinExistence type="predicted"/>
<dbReference type="EMBL" id="JBHUGI010000032">
    <property type="protein sequence ID" value="MFD1928600.1"/>
    <property type="molecule type" value="Genomic_DNA"/>
</dbReference>
<sequence length="255" mass="29161">MCLINFHINEHPTYKIILAANRDESYSRPTAPAQFWSDEPTILAGRDLLQSGTWLGITKTGRIAALTNYRDPSLPTNGKISRGEIIRNYLAGNLSPKDYLTALNEEKDLYTGFNVIVGNPDELFYYNNLESNIVEIEEGTHGLSNHFLDTPWPKVLNGKRMLREYVLQNETVEEDQLFEILSKEDLAEDQDLPSTGVGIDLERQLSPLFIKTENYGTRSSTVLTIDNDDKVTFIERTYDKGLFKKQNKFEFKIDK</sequence>
<protein>
    <submittedName>
        <fullName evidence="1">NRDE family protein</fullName>
    </submittedName>
</protein>
<organism evidence="1 2">
    <name type="scientific">Sporosarcina siberiensis</name>
    <dbReference type="NCBI Taxonomy" id="1365606"/>
    <lineage>
        <taxon>Bacteria</taxon>
        <taxon>Bacillati</taxon>
        <taxon>Bacillota</taxon>
        <taxon>Bacilli</taxon>
        <taxon>Bacillales</taxon>
        <taxon>Caryophanaceae</taxon>
        <taxon>Sporosarcina</taxon>
    </lineage>
</organism>
<accession>A0ABW4SIA2</accession>
<dbReference type="Proteomes" id="UP001597218">
    <property type="component" value="Unassembled WGS sequence"/>
</dbReference>
<dbReference type="PANTHER" id="PTHR17985">
    <property type="entry name" value="SER/THR-RICH PROTEIN T10 IN DGCR REGION"/>
    <property type="match status" value="1"/>
</dbReference>
<dbReference type="RefSeq" id="WP_381538068.1">
    <property type="nucleotide sequence ID" value="NZ_JBHUGI010000032.1"/>
</dbReference>
<comment type="caution">
    <text evidence="1">The sequence shown here is derived from an EMBL/GenBank/DDBJ whole genome shotgun (WGS) entry which is preliminary data.</text>
</comment>
<evidence type="ECO:0000313" key="2">
    <source>
        <dbReference type="Proteomes" id="UP001597218"/>
    </source>
</evidence>
<dbReference type="Pfam" id="PF05742">
    <property type="entry name" value="TANGO2"/>
    <property type="match status" value="1"/>
</dbReference>
<reference evidence="2" key="1">
    <citation type="journal article" date="2019" name="Int. J. Syst. Evol. Microbiol.">
        <title>The Global Catalogue of Microorganisms (GCM) 10K type strain sequencing project: providing services to taxonomists for standard genome sequencing and annotation.</title>
        <authorList>
            <consortium name="The Broad Institute Genomics Platform"/>
            <consortium name="The Broad Institute Genome Sequencing Center for Infectious Disease"/>
            <person name="Wu L."/>
            <person name="Ma J."/>
        </authorList>
    </citation>
    <scope>NUCLEOTIDE SEQUENCE [LARGE SCALE GENOMIC DNA]</scope>
    <source>
        <strain evidence="2">CGMCC 4.7177</strain>
    </source>
</reference>
<dbReference type="PANTHER" id="PTHR17985:SF8">
    <property type="entry name" value="TRANSPORT AND GOLGI ORGANIZATION PROTEIN 2 HOMOLOG"/>
    <property type="match status" value="1"/>
</dbReference>
<gene>
    <name evidence="1" type="ORF">ACFSFY_11225</name>
</gene>
<evidence type="ECO:0000313" key="1">
    <source>
        <dbReference type="EMBL" id="MFD1928600.1"/>
    </source>
</evidence>
<dbReference type="InterPro" id="IPR008551">
    <property type="entry name" value="TANGO2"/>
</dbReference>
<keyword evidence="2" id="KW-1185">Reference proteome</keyword>
<name>A0ABW4SIA2_9BACL</name>